<reference evidence="3 4" key="1">
    <citation type="submission" date="2014-09" db="EMBL/GenBank/DDBJ databases">
        <authorList>
            <person name="Hornung B.V."/>
        </authorList>
    </citation>
    <scope>NUCLEOTIDE SEQUENCE [LARGE SCALE GENOMIC DNA]</scope>
    <source>
        <strain evidence="3 4">FRIFI</strain>
    </source>
</reference>
<feature type="domain" description="Potassium channel" evidence="2">
    <location>
        <begin position="340"/>
        <end position="398"/>
    </location>
</feature>
<evidence type="ECO:0000259" key="2">
    <source>
        <dbReference type="Pfam" id="PF07885"/>
    </source>
</evidence>
<dbReference type="InterPro" id="IPR001646">
    <property type="entry name" value="5peptide_repeat"/>
</dbReference>
<protein>
    <submittedName>
        <fullName evidence="3">Ion channel</fullName>
    </submittedName>
</protein>
<sequence length="399" mass="46940">MRTYNFERVREDSYNELEKKKKEMKYINRLNFKIEKEQMYIRETSNKEYDNLYNIYDEEKLYNLRIHKKSIDKFSSEERNEKKLINLKVLYCEFKECRFENIEFIGCIFIGNVFLKCDFENVIFKDCKFYNEEDDINIFKDECKLREVRFNNSNIEKIKFENIGLKNVYIKESNLNGSIFNKCIMKEVIICDSDLSSIKILRPKHLDISFEDYYLSKFDEHTFIDKVDLKKKDKNEYIDICKVYKDISTKFEANRLSNIGGEYYYIAKLIEKNGLKGIAKLKSMIYWALCGYGERPTYALITSLEIVLVFAILYMITGLNIGGELVNYKSALRGNVDVASINKDFINSLYFSIVTFTTVGYGDITPVGFFSTLLSAIEMLLGVTMVGIWTATLSRKITK</sequence>
<keyword evidence="1" id="KW-1133">Transmembrane helix</keyword>
<dbReference type="KEGG" id="rhom:FRIFI_0673"/>
<dbReference type="Pfam" id="PF07885">
    <property type="entry name" value="Ion_trans_2"/>
    <property type="match status" value="1"/>
</dbReference>
<name>A0A2P2BPD3_9FIRM</name>
<dbReference type="Pfam" id="PF13599">
    <property type="entry name" value="Pentapeptide_4"/>
    <property type="match status" value="1"/>
</dbReference>
<accession>A0A2P2BPD3</accession>
<dbReference type="PANTHER" id="PTHR42999:SF1">
    <property type="entry name" value="PENTAPEPTIDE REPEAT-CONTAINING PROTEIN"/>
    <property type="match status" value="1"/>
</dbReference>
<keyword evidence="4" id="KW-1185">Reference proteome</keyword>
<dbReference type="Gene3D" id="1.10.287.70">
    <property type="match status" value="1"/>
</dbReference>
<dbReference type="Proteomes" id="UP000245695">
    <property type="component" value="Chromosome 1"/>
</dbReference>
<dbReference type="PANTHER" id="PTHR42999">
    <property type="entry name" value="ANTIBIOTIC RESISTANCE PROTEIN MCBG"/>
    <property type="match status" value="1"/>
</dbReference>
<evidence type="ECO:0000313" key="4">
    <source>
        <dbReference type="Proteomes" id="UP000245695"/>
    </source>
</evidence>
<dbReference type="InterPro" id="IPR052949">
    <property type="entry name" value="PA_immunity-related"/>
</dbReference>
<proteinExistence type="predicted"/>
<dbReference type="Gene3D" id="2.160.20.80">
    <property type="entry name" value="E3 ubiquitin-protein ligase SopA"/>
    <property type="match status" value="1"/>
</dbReference>
<keyword evidence="1" id="KW-0472">Membrane</keyword>
<organism evidence="3 4">
    <name type="scientific">Romboutsia hominis</name>
    <dbReference type="NCBI Taxonomy" id="1507512"/>
    <lineage>
        <taxon>Bacteria</taxon>
        <taxon>Bacillati</taxon>
        <taxon>Bacillota</taxon>
        <taxon>Clostridia</taxon>
        <taxon>Peptostreptococcales</taxon>
        <taxon>Peptostreptococcaceae</taxon>
        <taxon>Romboutsia</taxon>
    </lineage>
</organism>
<keyword evidence="1" id="KW-0812">Transmembrane</keyword>
<feature type="transmembrane region" description="Helical" evidence="1">
    <location>
        <begin position="368"/>
        <end position="391"/>
    </location>
</feature>
<feature type="transmembrane region" description="Helical" evidence="1">
    <location>
        <begin position="298"/>
        <end position="323"/>
    </location>
</feature>
<evidence type="ECO:0000313" key="3">
    <source>
        <dbReference type="EMBL" id="CEI72220.1"/>
    </source>
</evidence>
<gene>
    <name evidence="3" type="ORF">FRIFI_0673</name>
</gene>
<evidence type="ECO:0000256" key="1">
    <source>
        <dbReference type="SAM" id="Phobius"/>
    </source>
</evidence>
<dbReference type="SUPFAM" id="SSF81324">
    <property type="entry name" value="Voltage-gated potassium channels"/>
    <property type="match status" value="1"/>
</dbReference>
<dbReference type="RefSeq" id="WP_166504975.1">
    <property type="nucleotide sequence ID" value="NZ_LN650648.1"/>
</dbReference>
<feature type="transmembrane region" description="Helical" evidence="1">
    <location>
        <begin position="344"/>
        <end position="362"/>
    </location>
</feature>
<dbReference type="InterPro" id="IPR013099">
    <property type="entry name" value="K_chnl_dom"/>
</dbReference>
<dbReference type="AlphaFoldDB" id="A0A2P2BPD3"/>
<dbReference type="SUPFAM" id="SSF141571">
    <property type="entry name" value="Pentapeptide repeat-like"/>
    <property type="match status" value="1"/>
</dbReference>
<dbReference type="EMBL" id="LN650648">
    <property type="protein sequence ID" value="CEI72220.1"/>
    <property type="molecule type" value="Genomic_DNA"/>
</dbReference>